<reference evidence="2" key="1">
    <citation type="submission" date="2016-10" db="EMBL/GenBank/DDBJ databases">
        <authorList>
            <person name="Varghese N."/>
            <person name="Submissions S."/>
        </authorList>
    </citation>
    <scope>NUCLEOTIDE SEQUENCE [LARGE SCALE GENOMIC DNA]</scope>
    <source>
        <strain evidence="2">CGMCC 1.10369</strain>
    </source>
</reference>
<dbReference type="EMBL" id="FNIL01000006">
    <property type="protein sequence ID" value="SDO06188.1"/>
    <property type="molecule type" value="Genomic_DNA"/>
</dbReference>
<accession>A0A1H0GH62</accession>
<organism evidence="1 2">
    <name type="scientific">Alkalicoccus daliensis</name>
    <dbReference type="NCBI Taxonomy" id="745820"/>
    <lineage>
        <taxon>Bacteria</taxon>
        <taxon>Bacillati</taxon>
        <taxon>Bacillota</taxon>
        <taxon>Bacilli</taxon>
        <taxon>Bacillales</taxon>
        <taxon>Bacillaceae</taxon>
        <taxon>Alkalicoccus</taxon>
    </lineage>
</organism>
<proteinExistence type="predicted"/>
<dbReference type="AlphaFoldDB" id="A0A1H0GH62"/>
<keyword evidence="2" id="KW-1185">Reference proteome</keyword>
<dbReference type="OrthoDB" id="2926828at2"/>
<name>A0A1H0GH62_9BACI</name>
<dbReference type="RefSeq" id="WP_090843010.1">
    <property type="nucleotide sequence ID" value="NZ_FNIL01000006.1"/>
</dbReference>
<evidence type="ECO:0000313" key="2">
    <source>
        <dbReference type="Proteomes" id="UP000198778"/>
    </source>
</evidence>
<evidence type="ECO:0000313" key="1">
    <source>
        <dbReference type="EMBL" id="SDO06188.1"/>
    </source>
</evidence>
<dbReference type="Proteomes" id="UP000198778">
    <property type="component" value="Unassembled WGS sequence"/>
</dbReference>
<gene>
    <name evidence="1" type="ORF">SAMN04488053_106106</name>
</gene>
<protein>
    <submittedName>
        <fullName evidence="1">Uncharacterized protein</fullName>
    </submittedName>
</protein>
<sequence length="93" mass="10711">MFWNFNRKKEVLDATHVKCPSCEALTKVKEWNEMAEGTYRDVPDIRRAAVNRKNSFPFQCPECFKGYSAHKLTFQKETSGNPHIAPNTSESTN</sequence>